<evidence type="ECO:0000313" key="2">
    <source>
        <dbReference type="EMBL" id="MBS4222946.1"/>
    </source>
</evidence>
<dbReference type="Pfam" id="PF13416">
    <property type="entry name" value="SBP_bac_8"/>
    <property type="match status" value="1"/>
</dbReference>
<evidence type="ECO:0000313" key="3">
    <source>
        <dbReference type="Proteomes" id="UP000676456"/>
    </source>
</evidence>
<sequence length="441" mass="49310">MLVLILALSVVLAACAGEPKTKTTTTGKSEGNDSEPGKEKVVLDFWTFWGSETRKPIIEKIIEDFNSSQDEIEVKHTYLPWGDIWTKALAAGAAGNPPDVIINDINTVAQRADKKQNTNLSEYINKEQGFEERFYPHLWSPMLHDGDAYALPFNTDTYMLFWNKEVFKEAGLDPEQPPKTWAELEEFARKIDKKNGNKYERIGFLPRHGAGHNLWMLNADGKSYWDYDANKPTINQPTDVETLEWIKDYESHYGQKVINSFTAEFGSETANPFIAGKIGMFINPGTFYTQIRDYGDGMEFGIAPMPEREAGSGNTTWGGGFVAEIPYGAKNPEASWEFLKYLTGPEAQEYWAVKNFDNVANIEGAEAAAQSSELTEEGRATYDATVDNLKNTVLTPNPIEAPDYTTLIDPEVEKALLGDQSPKDALDKAQKAVEKLIESNK</sequence>
<protein>
    <submittedName>
        <fullName evidence="2">ABC transporter substrate-binding protein</fullName>
    </submittedName>
</protein>
<dbReference type="SUPFAM" id="SSF53850">
    <property type="entry name" value="Periplasmic binding protein-like II"/>
    <property type="match status" value="1"/>
</dbReference>
<dbReference type="CDD" id="cd14748">
    <property type="entry name" value="PBP2_UgpB"/>
    <property type="match status" value="1"/>
</dbReference>
<comment type="caution">
    <text evidence="2">The sequence shown here is derived from an EMBL/GenBank/DDBJ whole genome shotgun (WGS) entry which is preliminary data.</text>
</comment>
<keyword evidence="3" id="KW-1185">Reference proteome</keyword>
<proteinExistence type="predicted"/>
<dbReference type="Gene3D" id="3.40.190.10">
    <property type="entry name" value="Periplasmic binding protein-like II"/>
    <property type="match status" value="2"/>
</dbReference>
<gene>
    <name evidence="2" type="ORF">KHA91_09355</name>
</gene>
<keyword evidence="1" id="KW-0732">Signal</keyword>
<reference evidence="2 3" key="1">
    <citation type="submission" date="2021-05" db="EMBL/GenBank/DDBJ databases">
        <title>Novel Bacillus species.</title>
        <authorList>
            <person name="Liu G."/>
        </authorList>
    </citation>
    <scope>NUCLEOTIDE SEQUENCE [LARGE SCALE GENOMIC DNA]</scope>
    <source>
        <strain evidence="2 3">FJAT-49682</strain>
    </source>
</reference>
<dbReference type="InterPro" id="IPR006059">
    <property type="entry name" value="SBP"/>
</dbReference>
<feature type="chain" id="PRO_5037082952" evidence="1">
    <location>
        <begin position="17"/>
        <end position="441"/>
    </location>
</feature>
<dbReference type="EMBL" id="JAGYPN010000002">
    <property type="protein sequence ID" value="MBS4222946.1"/>
    <property type="molecule type" value="Genomic_DNA"/>
</dbReference>
<evidence type="ECO:0000256" key="1">
    <source>
        <dbReference type="SAM" id="SignalP"/>
    </source>
</evidence>
<organism evidence="2 3">
    <name type="scientific">Lederbergia citrea</name>
    <dbReference type="NCBI Taxonomy" id="2833581"/>
    <lineage>
        <taxon>Bacteria</taxon>
        <taxon>Bacillati</taxon>
        <taxon>Bacillota</taxon>
        <taxon>Bacilli</taxon>
        <taxon>Bacillales</taxon>
        <taxon>Bacillaceae</taxon>
        <taxon>Lederbergia</taxon>
    </lineage>
</organism>
<dbReference type="PANTHER" id="PTHR43649">
    <property type="entry name" value="ARABINOSE-BINDING PROTEIN-RELATED"/>
    <property type="match status" value="1"/>
</dbReference>
<dbReference type="AlphaFoldDB" id="A0A942Z5H9"/>
<dbReference type="InterPro" id="IPR050490">
    <property type="entry name" value="Bact_solute-bd_prot1"/>
</dbReference>
<accession>A0A942Z5H9</accession>
<name>A0A942Z5H9_9BACI</name>
<dbReference type="Proteomes" id="UP000676456">
    <property type="component" value="Unassembled WGS sequence"/>
</dbReference>
<feature type="signal peptide" evidence="1">
    <location>
        <begin position="1"/>
        <end position="16"/>
    </location>
</feature>
<dbReference type="PANTHER" id="PTHR43649:SF12">
    <property type="entry name" value="DIACETYLCHITOBIOSE BINDING PROTEIN DASA"/>
    <property type="match status" value="1"/>
</dbReference>